<dbReference type="InterPro" id="IPR027417">
    <property type="entry name" value="P-loop_NTPase"/>
</dbReference>
<accession>A0A9W6L446</accession>
<dbReference type="Pfam" id="PF19993">
    <property type="entry name" value="DO-GTPase2"/>
    <property type="match status" value="1"/>
</dbReference>
<dbReference type="InterPro" id="IPR045528">
    <property type="entry name" value="DO-GTPase2"/>
</dbReference>
<dbReference type="Proteomes" id="UP001143463">
    <property type="component" value="Unassembled WGS sequence"/>
</dbReference>
<proteinExistence type="predicted"/>
<evidence type="ECO:0000313" key="3">
    <source>
        <dbReference type="Proteomes" id="UP001143463"/>
    </source>
</evidence>
<name>A0A9W6L446_9PSEU</name>
<protein>
    <recommendedName>
        <fullName evidence="1">Double-GTPase 2 domain-containing protein</fullName>
    </recommendedName>
</protein>
<sequence>MLKYSGQALRRFADRLKPATTSLRVSMLGPSGVGKTSMLATMYDQMESVVVREDLQLTPDPDDADELDRKIVQLQRLFATDGLKPDMAAGISGTADWRAFDFALGRRGKKPTLRLEFVDYPGGWIEDSAGSQQREWVRGLIRDSDAILIPIDTPALLERNGLWHRSRNRPDFIHNMLQLALEDLPSPRLIILAPIRCERYIRDGVSRQMLGKRVVEGYDKLLGHLSFGRLGELAAVVITPIQTVGELEYHGSPKDRYLPVFRKQQADAKYNPIDSEQPLRYVIRFALRLHGDRRDASYFRMMRQLLGSDRYLLEAANAFATGCKTDEDGFLILQGAEWLTMQP</sequence>
<dbReference type="SUPFAM" id="SSF52540">
    <property type="entry name" value="P-loop containing nucleoside triphosphate hydrolases"/>
    <property type="match status" value="1"/>
</dbReference>
<evidence type="ECO:0000313" key="2">
    <source>
        <dbReference type="EMBL" id="GLL12540.1"/>
    </source>
</evidence>
<comment type="caution">
    <text evidence="2">The sequence shown here is derived from an EMBL/GenBank/DDBJ whole genome shotgun (WGS) entry which is preliminary data.</text>
</comment>
<evidence type="ECO:0000259" key="1">
    <source>
        <dbReference type="Pfam" id="PF19993"/>
    </source>
</evidence>
<gene>
    <name evidence="2" type="ORF">GCM10017577_36810</name>
</gene>
<keyword evidence="3" id="KW-1185">Reference proteome</keyword>
<reference evidence="2" key="1">
    <citation type="journal article" date="2014" name="Int. J. Syst. Evol. Microbiol.">
        <title>Complete genome sequence of Corynebacterium casei LMG S-19264T (=DSM 44701T), isolated from a smear-ripened cheese.</title>
        <authorList>
            <consortium name="US DOE Joint Genome Institute (JGI-PGF)"/>
            <person name="Walter F."/>
            <person name="Albersmeier A."/>
            <person name="Kalinowski J."/>
            <person name="Ruckert C."/>
        </authorList>
    </citation>
    <scope>NUCLEOTIDE SEQUENCE</scope>
    <source>
        <strain evidence="2">VKM Ac-1069</strain>
    </source>
</reference>
<feature type="domain" description="Double-GTPase 2" evidence="1">
    <location>
        <begin position="25"/>
        <end position="190"/>
    </location>
</feature>
<dbReference type="RefSeq" id="WP_306470742.1">
    <property type="nucleotide sequence ID" value="NZ_BSFQ01000015.1"/>
</dbReference>
<reference evidence="2" key="2">
    <citation type="submission" date="2023-01" db="EMBL/GenBank/DDBJ databases">
        <authorList>
            <person name="Sun Q."/>
            <person name="Evtushenko L."/>
        </authorList>
    </citation>
    <scope>NUCLEOTIDE SEQUENCE</scope>
    <source>
        <strain evidence="2">VKM Ac-1069</strain>
    </source>
</reference>
<dbReference type="AlphaFoldDB" id="A0A9W6L446"/>
<organism evidence="2 3">
    <name type="scientific">Pseudonocardia halophobica</name>
    <dbReference type="NCBI Taxonomy" id="29401"/>
    <lineage>
        <taxon>Bacteria</taxon>
        <taxon>Bacillati</taxon>
        <taxon>Actinomycetota</taxon>
        <taxon>Actinomycetes</taxon>
        <taxon>Pseudonocardiales</taxon>
        <taxon>Pseudonocardiaceae</taxon>
        <taxon>Pseudonocardia</taxon>
    </lineage>
</organism>
<dbReference type="EMBL" id="BSFQ01000015">
    <property type="protein sequence ID" value="GLL12540.1"/>
    <property type="molecule type" value="Genomic_DNA"/>
</dbReference>